<gene>
    <name evidence="1" type="ORF">CB5_LOCUS7878</name>
</gene>
<proteinExistence type="predicted"/>
<name>A0A6V7P1I1_ANACO</name>
<organism evidence="1">
    <name type="scientific">Ananas comosus var. bracteatus</name>
    <name type="common">red pineapple</name>
    <dbReference type="NCBI Taxonomy" id="296719"/>
    <lineage>
        <taxon>Eukaryota</taxon>
        <taxon>Viridiplantae</taxon>
        <taxon>Streptophyta</taxon>
        <taxon>Embryophyta</taxon>
        <taxon>Tracheophyta</taxon>
        <taxon>Spermatophyta</taxon>
        <taxon>Magnoliopsida</taxon>
        <taxon>Liliopsida</taxon>
        <taxon>Poales</taxon>
        <taxon>Bromeliaceae</taxon>
        <taxon>Bromelioideae</taxon>
        <taxon>Ananas</taxon>
    </lineage>
</organism>
<accession>A0A6V7P1I1</accession>
<protein>
    <submittedName>
        <fullName evidence="1">Uncharacterized protein</fullName>
    </submittedName>
</protein>
<evidence type="ECO:0000313" key="1">
    <source>
        <dbReference type="EMBL" id="CAD1824667.1"/>
    </source>
</evidence>
<dbReference type="AlphaFoldDB" id="A0A6V7P1I1"/>
<dbReference type="EMBL" id="LR862144">
    <property type="protein sequence ID" value="CAD1824667.1"/>
    <property type="molecule type" value="Genomic_DNA"/>
</dbReference>
<sequence>MELNTVAAGLLTLELLLRHDLIVIVDFLAVLIVVDVLPLLGPSGKVGEVGGRTHWELCCSSYPTISTEPGPSEPADDRGKALQSWQWEAMVWRVRGRVALSKTKIGLVWRKRSL</sequence>
<reference evidence="1" key="1">
    <citation type="submission" date="2020-07" db="EMBL/GenBank/DDBJ databases">
        <authorList>
            <person name="Lin J."/>
        </authorList>
    </citation>
    <scope>NUCLEOTIDE SEQUENCE</scope>
</reference>